<sequence length="438" mass="48162">MSSPSNNMMEMNSPPKAPGERQRANDEDSGQSIGFFLAFVYFLKGFMASGIYVFPVSVNRVGGNLTLVIPLLAINYVLIALCLYILVANNTGSKTYPEFVKTTFDNGTGYFPKVSKVFKIFVIIFGFTFSFCVCSIYLSFITSHVCQVTIAIFSSNHNIDFHLVTVIVAIILIVPHCTPILSSLALSILALIGLIFQLLAICLGFVYFFDDSDSYPMRLELPTIDDLFLAESYIIYASEGINLFFPLIAAMKKPDQLLGCPSLLCAGIITLAAFGLIVCGAGASKMYSTAHFIFLMTPTTTLGIVVKIFAATGIFFTYPLQLDVAYHYIVDELDIDNKGPVKYVTRAFLVLLTVGLAMMNPPHFHHFMGVLGALCLTVLTFIVPGLIPICTENYGRKKWMAIVALDAFMLGIATLIDGTTTNAIDWSRANYSNYETYC</sequence>
<feature type="compositionally biased region" description="Low complexity" evidence="5">
    <location>
        <begin position="1"/>
        <end position="14"/>
    </location>
</feature>
<evidence type="ECO:0000259" key="7">
    <source>
        <dbReference type="Pfam" id="PF01490"/>
    </source>
</evidence>
<dbReference type="InterPro" id="IPR013057">
    <property type="entry name" value="AA_transpt_TM"/>
</dbReference>
<keyword evidence="3 6" id="KW-1133">Transmembrane helix</keyword>
<feature type="domain" description="Amino acid transporter transmembrane" evidence="7">
    <location>
        <begin position="34"/>
        <end position="409"/>
    </location>
</feature>
<feature type="transmembrane region" description="Helical" evidence="6">
    <location>
        <begin position="343"/>
        <end position="360"/>
    </location>
</feature>
<feature type="transmembrane region" description="Helical" evidence="6">
    <location>
        <begin position="120"/>
        <end position="141"/>
    </location>
</feature>
<evidence type="ECO:0000256" key="2">
    <source>
        <dbReference type="ARBA" id="ARBA00022692"/>
    </source>
</evidence>
<dbReference type="Pfam" id="PF01490">
    <property type="entry name" value="Aa_trans"/>
    <property type="match status" value="1"/>
</dbReference>
<evidence type="ECO:0000256" key="6">
    <source>
        <dbReference type="SAM" id="Phobius"/>
    </source>
</evidence>
<comment type="subcellular location">
    <subcellularLocation>
        <location evidence="1">Membrane</location>
        <topology evidence="1">Multi-pass membrane protein</topology>
    </subcellularLocation>
</comment>
<keyword evidence="2 6" id="KW-0812">Transmembrane</keyword>
<dbReference type="PANTHER" id="PTHR22950:SF349">
    <property type="entry name" value="AMINO ACID TRANSPORTER TRANSMEMBRANE DOMAIN-CONTAINING PROTEIN"/>
    <property type="match status" value="1"/>
</dbReference>
<evidence type="ECO:0000256" key="4">
    <source>
        <dbReference type="ARBA" id="ARBA00023136"/>
    </source>
</evidence>
<evidence type="ECO:0000256" key="3">
    <source>
        <dbReference type="ARBA" id="ARBA00022989"/>
    </source>
</evidence>
<feature type="transmembrane region" description="Helical" evidence="6">
    <location>
        <begin position="67"/>
        <end position="87"/>
    </location>
</feature>
<feature type="transmembrane region" description="Helical" evidence="6">
    <location>
        <begin position="33"/>
        <end position="55"/>
    </location>
</feature>
<feature type="transmembrane region" description="Helical" evidence="6">
    <location>
        <begin position="161"/>
        <end position="181"/>
    </location>
</feature>
<organism evidence="8 9">
    <name type="scientific">Glossina pallidipes</name>
    <name type="common">Tsetse fly</name>
    <dbReference type="NCBI Taxonomy" id="7398"/>
    <lineage>
        <taxon>Eukaryota</taxon>
        <taxon>Metazoa</taxon>
        <taxon>Ecdysozoa</taxon>
        <taxon>Arthropoda</taxon>
        <taxon>Hexapoda</taxon>
        <taxon>Insecta</taxon>
        <taxon>Pterygota</taxon>
        <taxon>Neoptera</taxon>
        <taxon>Endopterygota</taxon>
        <taxon>Diptera</taxon>
        <taxon>Brachycera</taxon>
        <taxon>Muscomorpha</taxon>
        <taxon>Hippoboscoidea</taxon>
        <taxon>Glossinidae</taxon>
        <taxon>Glossina</taxon>
    </lineage>
</organism>
<reference evidence="8" key="2">
    <citation type="submission" date="2020-05" db="UniProtKB">
        <authorList>
            <consortium name="EnsemblMetazoa"/>
        </authorList>
    </citation>
    <scope>IDENTIFICATION</scope>
    <source>
        <strain evidence="8">IAEA</strain>
    </source>
</reference>
<dbReference type="VEuPathDB" id="VectorBase:GPAI020460"/>
<dbReference type="Proteomes" id="UP000092445">
    <property type="component" value="Unassembled WGS sequence"/>
</dbReference>
<protein>
    <recommendedName>
        <fullName evidence="7">Amino acid transporter transmembrane domain-containing protein</fullName>
    </recommendedName>
</protein>
<proteinExistence type="predicted"/>
<evidence type="ECO:0000313" key="9">
    <source>
        <dbReference type="Proteomes" id="UP000092445"/>
    </source>
</evidence>
<evidence type="ECO:0000313" key="8">
    <source>
        <dbReference type="EnsemblMetazoa" id="GPAI020460-PA"/>
    </source>
</evidence>
<reference evidence="9" key="1">
    <citation type="submission" date="2014-03" db="EMBL/GenBank/DDBJ databases">
        <authorList>
            <person name="Aksoy S."/>
            <person name="Warren W."/>
            <person name="Wilson R.K."/>
        </authorList>
    </citation>
    <scope>NUCLEOTIDE SEQUENCE [LARGE SCALE GENOMIC DNA]</scope>
    <source>
        <strain evidence="9">IAEA</strain>
    </source>
</reference>
<accession>A0A1A9ZNX7</accession>
<feature type="transmembrane region" description="Helical" evidence="6">
    <location>
        <begin position="188"/>
        <end position="209"/>
    </location>
</feature>
<feature type="transmembrane region" description="Helical" evidence="6">
    <location>
        <begin position="263"/>
        <end position="284"/>
    </location>
</feature>
<dbReference type="GO" id="GO:0015179">
    <property type="term" value="F:L-amino acid transmembrane transporter activity"/>
    <property type="evidence" value="ECO:0007669"/>
    <property type="project" value="TreeGrafter"/>
</dbReference>
<keyword evidence="9" id="KW-1185">Reference proteome</keyword>
<dbReference type="GO" id="GO:0005774">
    <property type="term" value="C:vacuolar membrane"/>
    <property type="evidence" value="ECO:0007669"/>
    <property type="project" value="TreeGrafter"/>
</dbReference>
<evidence type="ECO:0000256" key="5">
    <source>
        <dbReference type="SAM" id="MobiDB-lite"/>
    </source>
</evidence>
<keyword evidence="4 6" id="KW-0472">Membrane</keyword>
<feature type="transmembrane region" description="Helical" evidence="6">
    <location>
        <begin position="399"/>
        <end position="416"/>
    </location>
</feature>
<feature type="transmembrane region" description="Helical" evidence="6">
    <location>
        <begin position="366"/>
        <end position="387"/>
    </location>
</feature>
<dbReference type="AlphaFoldDB" id="A0A1A9ZNX7"/>
<feature type="transmembrane region" description="Helical" evidence="6">
    <location>
        <begin position="304"/>
        <end position="322"/>
    </location>
</feature>
<name>A0A1A9ZNX7_GLOPL</name>
<evidence type="ECO:0000256" key="1">
    <source>
        <dbReference type="ARBA" id="ARBA00004141"/>
    </source>
</evidence>
<dbReference type="STRING" id="7398.A0A1A9ZNX7"/>
<dbReference type="EnsemblMetazoa" id="GPAI020460-RA">
    <property type="protein sequence ID" value="GPAI020460-PA"/>
    <property type="gene ID" value="GPAI020460"/>
</dbReference>
<dbReference type="PANTHER" id="PTHR22950">
    <property type="entry name" value="AMINO ACID TRANSPORTER"/>
    <property type="match status" value="1"/>
</dbReference>
<feature type="region of interest" description="Disordered" evidence="5">
    <location>
        <begin position="1"/>
        <end position="27"/>
    </location>
</feature>
<feature type="transmembrane region" description="Helical" evidence="6">
    <location>
        <begin position="233"/>
        <end position="251"/>
    </location>
</feature>